<dbReference type="SUPFAM" id="SSF48371">
    <property type="entry name" value="ARM repeat"/>
    <property type="match status" value="1"/>
</dbReference>
<reference evidence="3" key="1">
    <citation type="submission" date="2025-08" db="UniProtKB">
        <authorList>
            <consortium name="RefSeq"/>
        </authorList>
    </citation>
    <scope>IDENTIFICATION</scope>
    <source>
        <tissue evidence="3">Testes</tissue>
    </source>
</reference>
<dbReference type="Pfam" id="PF21044">
    <property type="entry name" value="CIP2A_N"/>
    <property type="match status" value="1"/>
</dbReference>
<evidence type="ECO:0000313" key="2">
    <source>
        <dbReference type="Proteomes" id="UP000694865"/>
    </source>
</evidence>
<dbReference type="InterPro" id="IPR011989">
    <property type="entry name" value="ARM-like"/>
</dbReference>
<dbReference type="PANTHER" id="PTHR23161">
    <property type="entry name" value="PROTEIN CIP2A"/>
    <property type="match status" value="1"/>
</dbReference>
<feature type="non-terminal residue" evidence="3">
    <location>
        <position position="1"/>
    </location>
</feature>
<dbReference type="GeneID" id="100375185"/>
<evidence type="ECO:0000259" key="1">
    <source>
        <dbReference type="Pfam" id="PF21044"/>
    </source>
</evidence>
<feature type="non-terminal residue" evidence="3">
    <location>
        <position position="386"/>
    </location>
</feature>
<keyword evidence="2" id="KW-1185">Reference proteome</keyword>
<dbReference type="RefSeq" id="XP_002738232.1">
    <property type="nucleotide sequence ID" value="XM_002738186.1"/>
</dbReference>
<accession>A0ABM0GVI9</accession>
<dbReference type="InterPro" id="IPR016024">
    <property type="entry name" value="ARM-type_fold"/>
</dbReference>
<dbReference type="InterPro" id="IPR048701">
    <property type="entry name" value="CIP2A_N"/>
</dbReference>
<evidence type="ECO:0000313" key="3">
    <source>
        <dbReference type="RefSeq" id="XP_002738232.1"/>
    </source>
</evidence>
<gene>
    <name evidence="3" type="primary">LOC100375185</name>
</gene>
<proteinExistence type="predicted"/>
<protein>
    <submittedName>
        <fullName evidence="3">Protein CIP2A-like</fullName>
    </submittedName>
</protein>
<dbReference type="Gene3D" id="1.25.10.10">
    <property type="entry name" value="Leucine-rich Repeat Variant"/>
    <property type="match status" value="1"/>
</dbReference>
<dbReference type="PANTHER" id="PTHR23161:SF2">
    <property type="entry name" value="PROTEIN CIP2A"/>
    <property type="match status" value="1"/>
</dbReference>
<sequence length="386" mass="43748">IDNEVKEVLHNNYELTPIVASTILKHSKTPTDRIVLQCVQLLQRITYNCRILYPNSMIDDLLTFLMTHIQGTENQLTLPCLGLMANLCKNNVSIQAHIKSMDSIKSVYKALIQYLSHRNLTMIVFALSVITSLCLNEDLGNKLFQAKNVNQTFQLLFNILIQGEDLTTIQYVADLFVFLLKSPKIQQSMLVFEDLSGGIQEVLKLLTRNSEPESICKTFELLLAFCKSSGIRCTVCHTLMSSPLVQNCESVPQHPMQLPGITQPFYAVLHWTRQTHATHDKAPLLALDFLKEIYEEMLDSGLTSQLSPRIDLVLPTLSEKLHPPTESDDKTIKHQCVKSVKIIDIIQDILLLLSDIQIILCDLHQPMTIHIVYMSDQKATSRTGYM</sequence>
<organism evidence="2 3">
    <name type="scientific">Saccoglossus kowalevskii</name>
    <name type="common">Acorn worm</name>
    <dbReference type="NCBI Taxonomy" id="10224"/>
    <lineage>
        <taxon>Eukaryota</taxon>
        <taxon>Metazoa</taxon>
        <taxon>Hemichordata</taxon>
        <taxon>Enteropneusta</taxon>
        <taxon>Harrimaniidae</taxon>
        <taxon>Saccoglossus</taxon>
    </lineage>
</organism>
<name>A0ABM0GVI9_SACKO</name>
<dbReference type="InterPro" id="IPR042510">
    <property type="entry name" value="CIP2A"/>
</dbReference>
<dbReference type="Proteomes" id="UP000694865">
    <property type="component" value="Unplaced"/>
</dbReference>
<feature type="domain" description="CIP2A N-terminal" evidence="1">
    <location>
        <begin position="1"/>
        <end position="346"/>
    </location>
</feature>